<evidence type="ECO:0000259" key="1">
    <source>
        <dbReference type="Pfam" id="PF00156"/>
    </source>
</evidence>
<dbReference type="EMBL" id="CP018799">
    <property type="protein sequence ID" value="ATX78758.1"/>
    <property type="molecule type" value="Genomic_DNA"/>
</dbReference>
<dbReference type="PANTHER" id="PTHR11608">
    <property type="entry name" value="BIFUNCTIONAL PROTEIN PYRR"/>
    <property type="match status" value="1"/>
</dbReference>
<dbReference type="PANTHER" id="PTHR11608:SF0">
    <property type="entry name" value="BIFUNCTIONAL PROTEIN PYRR"/>
    <property type="match status" value="1"/>
</dbReference>
<dbReference type="AlphaFoldDB" id="A0A2K8KVC1"/>
<dbReference type="Gene3D" id="3.40.50.2020">
    <property type="match status" value="1"/>
</dbReference>
<dbReference type="InterPro" id="IPR029057">
    <property type="entry name" value="PRTase-like"/>
</dbReference>
<dbReference type="Proteomes" id="UP000231701">
    <property type="component" value="Chromosome"/>
</dbReference>
<dbReference type="InterPro" id="IPR000836">
    <property type="entry name" value="PRTase_dom"/>
</dbReference>
<dbReference type="Pfam" id="PF00156">
    <property type="entry name" value="Pribosyltran"/>
    <property type="match status" value="1"/>
</dbReference>
<evidence type="ECO:0000313" key="2">
    <source>
        <dbReference type="EMBL" id="ATX78758.1"/>
    </source>
</evidence>
<organism evidence="2 3">
    <name type="scientific">Mariprofundus aestuarium</name>
    <dbReference type="NCBI Taxonomy" id="1921086"/>
    <lineage>
        <taxon>Bacteria</taxon>
        <taxon>Pseudomonadati</taxon>
        <taxon>Pseudomonadota</taxon>
        <taxon>Candidatius Mariprofundia</taxon>
        <taxon>Mariprofundales</taxon>
        <taxon>Mariprofundaceae</taxon>
        <taxon>Mariprofundus</taxon>
    </lineage>
</organism>
<dbReference type="KEGG" id="maes:Ga0123461_0306"/>
<dbReference type="NCBIfam" id="NF003549">
    <property type="entry name" value="PRK05205.1-5"/>
    <property type="match status" value="1"/>
</dbReference>
<sequence>MSETVLFDNRAVEVALDNMSKAIHADEVFLVGIHSGGADVADAIQRRLEERGATVTRGDLDISFYRDDLDTIAPHPLVRRSEIPFDVAGKNIWLVDDVLYSGRTIRAAMDEIFDYGRPASIHLAVLVDRGGRQLPIAAECAGLIHEAPADCTVELLTEGAWTIEQRQVKQCDQ</sequence>
<keyword evidence="2" id="KW-0328">Glycosyltransferase</keyword>
<name>A0A2K8KVC1_MARES</name>
<reference evidence="2 3" key="1">
    <citation type="submission" date="2016-12" db="EMBL/GenBank/DDBJ databases">
        <title>Isolation and genomic insights into novel planktonic Zetaproteobacteria from stratified waters of the Chesapeake Bay.</title>
        <authorList>
            <person name="McAllister S.M."/>
            <person name="Kato S."/>
            <person name="Chan C.S."/>
            <person name="Chiu B.K."/>
            <person name="Field E.K."/>
        </authorList>
    </citation>
    <scope>NUCLEOTIDE SEQUENCE [LARGE SCALE GENOMIC DNA]</scope>
    <source>
        <strain evidence="2 3">CP-5</strain>
    </source>
</reference>
<keyword evidence="2" id="KW-0808">Transferase</keyword>
<dbReference type="InterPro" id="IPR050137">
    <property type="entry name" value="PyrR_bifunctional"/>
</dbReference>
<dbReference type="EC" id="2.4.2.9" evidence="2"/>
<dbReference type="RefSeq" id="WP_100276731.1">
    <property type="nucleotide sequence ID" value="NZ_CP018799.1"/>
</dbReference>
<proteinExistence type="predicted"/>
<dbReference type="CDD" id="cd06223">
    <property type="entry name" value="PRTases_typeI"/>
    <property type="match status" value="1"/>
</dbReference>
<gene>
    <name evidence="2" type="ORF">Ga0123461_0306</name>
</gene>
<dbReference type="SUPFAM" id="SSF53271">
    <property type="entry name" value="PRTase-like"/>
    <property type="match status" value="1"/>
</dbReference>
<feature type="domain" description="Phosphoribosyltransferase" evidence="1">
    <location>
        <begin position="6"/>
        <end position="140"/>
    </location>
</feature>
<dbReference type="OrthoDB" id="9802227at2"/>
<protein>
    <submittedName>
        <fullName evidence="2">Pyrimidine operon attenuation protein</fullName>
        <ecNumber evidence="2">2.4.2.9</ecNumber>
    </submittedName>
</protein>
<evidence type="ECO:0000313" key="3">
    <source>
        <dbReference type="Proteomes" id="UP000231701"/>
    </source>
</evidence>
<dbReference type="GO" id="GO:0004845">
    <property type="term" value="F:uracil phosphoribosyltransferase activity"/>
    <property type="evidence" value="ECO:0007669"/>
    <property type="project" value="UniProtKB-EC"/>
</dbReference>
<dbReference type="NCBIfam" id="NF003545">
    <property type="entry name" value="PRK05205.1-1"/>
    <property type="match status" value="1"/>
</dbReference>
<keyword evidence="3" id="KW-1185">Reference proteome</keyword>
<accession>A0A2K8KVC1</accession>